<dbReference type="GO" id="GO:0071949">
    <property type="term" value="F:FAD binding"/>
    <property type="evidence" value="ECO:0007669"/>
    <property type="project" value="InterPro"/>
</dbReference>
<organism evidence="2 3">
    <name type="scientific">Nitratireductor aquibiodomus</name>
    <dbReference type="NCBI Taxonomy" id="204799"/>
    <lineage>
        <taxon>Bacteria</taxon>
        <taxon>Pseudomonadati</taxon>
        <taxon>Pseudomonadota</taxon>
        <taxon>Alphaproteobacteria</taxon>
        <taxon>Hyphomicrobiales</taxon>
        <taxon>Phyllobacteriaceae</taxon>
        <taxon>Nitratireductor</taxon>
    </lineage>
</organism>
<accession>A0A1H4JSH6</accession>
<dbReference type="RefSeq" id="WP_090328086.1">
    <property type="nucleotide sequence ID" value="NZ_FNSL01000001.1"/>
</dbReference>
<reference evidence="3" key="1">
    <citation type="submission" date="2016-10" db="EMBL/GenBank/DDBJ databases">
        <authorList>
            <person name="Varghese N."/>
            <person name="Submissions S."/>
        </authorList>
    </citation>
    <scope>NUCLEOTIDE SEQUENCE [LARGE SCALE GENOMIC DNA]</scope>
    <source>
        <strain evidence="3">ES.061</strain>
    </source>
</reference>
<evidence type="ECO:0000259" key="1">
    <source>
        <dbReference type="Pfam" id="PF01494"/>
    </source>
</evidence>
<dbReference type="Gene3D" id="3.50.50.60">
    <property type="entry name" value="FAD/NAD(P)-binding domain"/>
    <property type="match status" value="1"/>
</dbReference>
<keyword evidence="3" id="KW-1185">Reference proteome</keyword>
<dbReference type="Pfam" id="PF01494">
    <property type="entry name" value="FAD_binding_3"/>
    <property type="match status" value="1"/>
</dbReference>
<dbReference type="Proteomes" id="UP000199064">
    <property type="component" value="Unassembled WGS sequence"/>
</dbReference>
<dbReference type="InterPro" id="IPR002938">
    <property type="entry name" value="FAD-bd"/>
</dbReference>
<dbReference type="PROSITE" id="PS51257">
    <property type="entry name" value="PROKAR_LIPOPROTEIN"/>
    <property type="match status" value="1"/>
</dbReference>
<dbReference type="InterPro" id="IPR051704">
    <property type="entry name" value="FAD_aromatic-hydroxylase"/>
</dbReference>
<protein>
    <submittedName>
        <fullName evidence="2">2-polyprenyl-6-methoxyphenol hydroxylase</fullName>
    </submittedName>
</protein>
<proteinExistence type="predicted"/>
<dbReference type="PANTHER" id="PTHR46865">
    <property type="entry name" value="OXIDOREDUCTASE-RELATED"/>
    <property type="match status" value="1"/>
</dbReference>
<feature type="domain" description="FAD-binding" evidence="1">
    <location>
        <begin position="2"/>
        <end position="319"/>
    </location>
</feature>
<dbReference type="SUPFAM" id="SSF51905">
    <property type="entry name" value="FAD/NAD(P)-binding domain"/>
    <property type="match status" value="1"/>
</dbReference>
<dbReference type="InterPro" id="IPR036188">
    <property type="entry name" value="FAD/NAD-bd_sf"/>
</dbReference>
<evidence type="ECO:0000313" key="2">
    <source>
        <dbReference type="EMBL" id="SEB48936.1"/>
    </source>
</evidence>
<name>A0A1H4JSH6_9HYPH</name>
<dbReference type="PANTHER" id="PTHR46865:SF8">
    <property type="entry name" value="POSSIBLE OXIDOREDUCTASE"/>
    <property type="match status" value="1"/>
</dbReference>
<gene>
    <name evidence="2" type="ORF">SAMN05216452_1621</name>
</gene>
<dbReference type="EMBL" id="FNSL01000001">
    <property type="protein sequence ID" value="SEB48936.1"/>
    <property type="molecule type" value="Genomic_DNA"/>
</dbReference>
<sequence>MRVLIAGGGPAGLTLAACLRDRGIEATVMEKNEKGRTGGYSIGLHVNGWSVAERLGLIETFRAKAMPLGPAHQLDRTGRKLFSYDYRTLAKAADGQMLAILRSDFQHILTQEIERDVDIRYRTTLESVTDDRNGVDVTFSDGRSDRFDLVIGADGYRSHLRAMTFGPFERFLRPLGYRASAWRVQIEKPLEASFVGMMDVDHQGGLYNVGDGTAATLFCWRDKDTGRLGPKERLNVLMERFGDWPDPIHSALRLPIDWDQAFFDTISQIEVPHWSKGRVALLGDAAWCLTFLAGQGTSTAMAGAYILASELARKPFGEAFSAYENRLRPLVTRMQAVSRQIGGHYVPQSKRGMRIQSWVLPVLLSRPLIRLTSARLGAPALDLDTWSG</sequence>
<dbReference type="PRINTS" id="PR00420">
    <property type="entry name" value="RNGMNOXGNASE"/>
</dbReference>
<evidence type="ECO:0000313" key="3">
    <source>
        <dbReference type="Proteomes" id="UP000199064"/>
    </source>
</evidence>
<dbReference type="AlphaFoldDB" id="A0A1H4JSH6"/>